<gene>
    <name evidence="2" type="ORF">NJQ99_00405</name>
</gene>
<proteinExistence type="predicted"/>
<dbReference type="EMBL" id="JAMZFT010000001">
    <property type="protein sequence ID" value="MCP1334865.1"/>
    <property type="molecule type" value="Genomic_DNA"/>
</dbReference>
<dbReference type="AlphaFoldDB" id="A0A9J6P9F1"/>
<dbReference type="RefSeq" id="WP_269330831.1">
    <property type="nucleotide sequence ID" value="NZ_JAMZFT010000001.1"/>
</dbReference>
<reference evidence="2" key="1">
    <citation type="submission" date="2022-06" db="EMBL/GenBank/DDBJ databases">
        <title>Isolation and Genomics of Futiania mangrovii gen. nov., sp. nov., a Rare and Metabolically-versatile member in the Class Alphaproteobacteria.</title>
        <authorList>
            <person name="Liu L."/>
            <person name="Huang W.-C."/>
            <person name="Pan J."/>
            <person name="Li J."/>
            <person name="Huang Y."/>
            <person name="Du H."/>
            <person name="Liu Y."/>
            <person name="Li M."/>
        </authorList>
    </citation>
    <scope>NUCLEOTIDE SEQUENCE</scope>
    <source>
        <strain evidence="2">FT118</strain>
    </source>
</reference>
<keyword evidence="3" id="KW-1185">Reference proteome</keyword>
<evidence type="ECO:0000313" key="3">
    <source>
        <dbReference type="Proteomes" id="UP001055804"/>
    </source>
</evidence>
<evidence type="ECO:0000313" key="2">
    <source>
        <dbReference type="EMBL" id="MCP1334865.1"/>
    </source>
</evidence>
<feature type="region of interest" description="Disordered" evidence="1">
    <location>
        <begin position="177"/>
        <end position="224"/>
    </location>
</feature>
<dbReference type="Proteomes" id="UP001055804">
    <property type="component" value="Unassembled WGS sequence"/>
</dbReference>
<accession>A0A9J6P9F1</accession>
<organism evidence="2 3">
    <name type="scientific">Futiania mangrovi</name>
    <dbReference type="NCBI Taxonomy" id="2959716"/>
    <lineage>
        <taxon>Bacteria</taxon>
        <taxon>Pseudomonadati</taxon>
        <taxon>Pseudomonadota</taxon>
        <taxon>Alphaproteobacteria</taxon>
        <taxon>Futianiales</taxon>
        <taxon>Futianiaceae</taxon>
        <taxon>Futiania</taxon>
    </lineage>
</organism>
<sequence length="224" mass="24492">MSTPLMPKATAVWLIDNTTLSFDQIADFCGLHVLEVQGIADGDVAQGIKGRDPVTAGELTREEIARCEADPAASLKMRARDLALPKIKQKGPRYTPVSKRQEKPDAINWLVRYHPELSDAQISKLIGTTKTTIQAIREKTHWNAANLKFIDPVSIGLCTQVELDQAVQKAQAKLAKDNPQAAEGATLMPAADSLAEDTHPDDLRADGREEEIDADSLFNLPKSE</sequence>
<dbReference type="InterPro" id="IPR010421">
    <property type="entry name" value="TrcR"/>
</dbReference>
<dbReference type="Pfam" id="PF06242">
    <property type="entry name" value="TrcR"/>
    <property type="match status" value="1"/>
</dbReference>
<feature type="compositionally biased region" description="Basic and acidic residues" evidence="1">
    <location>
        <begin position="196"/>
        <end position="207"/>
    </location>
</feature>
<name>A0A9J6P9F1_9PROT</name>
<protein>
    <submittedName>
        <fullName evidence="2">DUF1013 domain-containing protein</fullName>
    </submittedName>
</protein>
<evidence type="ECO:0000256" key="1">
    <source>
        <dbReference type="SAM" id="MobiDB-lite"/>
    </source>
</evidence>
<comment type="caution">
    <text evidence="2">The sequence shown here is derived from an EMBL/GenBank/DDBJ whole genome shotgun (WGS) entry which is preliminary data.</text>
</comment>